<evidence type="ECO:0000313" key="9">
    <source>
        <dbReference type="Proteomes" id="UP000694251"/>
    </source>
</evidence>
<feature type="transmembrane region" description="Helical" evidence="6">
    <location>
        <begin position="276"/>
        <end position="300"/>
    </location>
</feature>
<dbReference type="PROSITE" id="PS00518">
    <property type="entry name" value="ZF_RING_1"/>
    <property type="match status" value="1"/>
</dbReference>
<evidence type="ECO:0000256" key="3">
    <source>
        <dbReference type="ARBA" id="ARBA00022833"/>
    </source>
</evidence>
<organism evidence="8 9">
    <name type="scientific">Arabidopsis suecica</name>
    <name type="common">Swedish thale-cress</name>
    <name type="synonym">Cardaminopsis suecica</name>
    <dbReference type="NCBI Taxonomy" id="45249"/>
    <lineage>
        <taxon>Eukaryota</taxon>
        <taxon>Viridiplantae</taxon>
        <taxon>Streptophyta</taxon>
        <taxon>Embryophyta</taxon>
        <taxon>Tracheophyta</taxon>
        <taxon>Spermatophyta</taxon>
        <taxon>Magnoliopsida</taxon>
        <taxon>eudicotyledons</taxon>
        <taxon>Gunneridae</taxon>
        <taxon>Pentapetalae</taxon>
        <taxon>rosids</taxon>
        <taxon>malvids</taxon>
        <taxon>Brassicales</taxon>
        <taxon>Brassicaceae</taxon>
        <taxon>Camelineae</taxon>
        <taxon>Arabidopsis</taxon>
    </lineage>
</organism>
<dbReference type="PANTHER" id="PTHR15315">
    <property type="entry name" value="RING FINGER PROTEIN 41, 151"/>
    <property type="match status" value="1"/>
</dbReference>
<keyword evidence="6" id="KW-0472">Membrane</keyword>
<comment type="caution">
    <text evidence="8">The sequence shown here is derived from an EMBL/GenBank/DDBJ whole genome shotgun (WGS) entry which is preliminary data.</text>
</comment>
<evidence type="ECO:0000256" key="6">
    <source>
        <dbReference type="SAM" id="Phobius"/>
    </source>
</evidence>
<dbReference type="PROSITE" id="PS50089">
    <property type="entry name" value="ZF_RING_2"/>
    <property type="match status" value="1"/>
</dbReference>
<accession>A0A8T2FG44</accession>
<name>A0A8T2FG44_ARASU</name>
<feature type="compositionally biased region" description="Polar residues" evidence="5">
    <location>
        <begin position="76"/>
        <end position="85"/>
    </location>
</feature>
<evidence type="ECO:0000256" key="4">
    <source>
        <dbReference type="PROSITE-ProRule" id="PRU00175"/>
    </source>
</evidence>
<keyword evidence="6" id="KW-1133">Transmembrane helix</keyword>
<dbReference type="AlphaFoldDB" id="A0A8T2FG44"/>
<dbReference type="InterPro" id="IPR017907">
    <property type="entry name" value="Znf_RING_CS"/>
</dbReference>
<gene>
    <name evidence="8" type="ORF">ISN44_As03g046040</name>
</gene>
<dbReference type="InterPro" id="IPR001841">
    <property type="entry name" value="Znf_RING"/>
</dbReference>
<proteinExistence type="predicted"/>
<reference evidence="8 9" key="1">
    <citation type="submission" date="2020-12" db="EMBL/GenBank/DDBJ databases">
        <title>Concerted genomic and epigenomic changes stabilize Arabidopsis allopolyploids.</title>
        <authorList>
            <person name="Chen Z."/>
        </authorList>
    </citation>
    <scope>NUCLEOTIDE SEQUENCE [LARGE SCALE GENOMIC DNA]</scope>
    <source>
        <strain evidence="8">As9502</strain>
        <tissue evidence="8">Leaf</tissue>
    </source>
</reference>
<dbReference type="OrthoDB" id="1305878at2759"/>
<dbReference type="EMBL" id="JAEFBJ010000003">
    <property type="protein sequence ID" value="KAG7634386.1"/>
    <property type="molecule type" value="Genomic_DNA"/>
</dbReference>
<evidence type="ECO:0000313" key="8">
    <source>
        <dbReference type="EMBL" id="KAG7634386.1"/>
    </source>
</evidence>
<keyword evidence="6" id="KW-0812">Transmembrane</keyword>
<sequence>MTTTSVCPFSKAARPDDGSTRKQGEITASGCPFSKAARPDDASARKQGETTASGCPFSKSARPDENGSKGCPEQEGNLNKDSTDSATVPAKCPFGYDSQTFKLGPFSCMLCQALLYESSRCVPCTHVFCKVCLTRFKDCPLCGADIESIEVDENLQKMVDQFIEGHARIKRSVVNGTEKEEVENDNKKVIYADVSMERGSFLVQQAMRAFSAQNYESAKSRLAMCTEDIRDQLGREGNTPELCSQLGAVLGMLGDCRFWFSRWTLSTSIDWKYIHIFRFFCILLSFAYIFLCGSITSFRINGKEKQQYMLGSKNLLYT</sequence>
<dbReference type="GO" id="GO:0016567">
    <property type="term" value="P:protein ubiquitination"/>
    <property type="evidence" value="ECO:0007669"/>
    <property type="project" value="TreeGrafter"/>
</dbReference>
<evidence type="ECO:0000256" key="2">
    <source>
        <dbReference type="ARBA" id="ARBA00022771"/>
    </source>
</evidence>
<protein>
    <submittedName>
        <fullName evidence="8">Tetratricopeptide-like helical domain superfamily</fullName>
    </submittedName>
</protein>
<keyword evidence="2 4" id="KW-0863">Zinc-finger</keyword>
<evidence type="ECO:0000256" key="5">
    <source>
        <dbReference type="SAM" id="MobiDB-lite"/>
    </source>
</evidence>
<dbReference type="PANTHER" id="PTHR15315:SF89">
    <property type="entry name" value="OS01G0104100 PROTEIN"/>
    <property type="match status" value="1"/>
</dbReference>
<keyword evidence="1" id="KW-0479">Metal-binding</keyword>
<feature type="compositionally biased region" description="Basic and acidic residues" evidence="5">
    <location>
        <begin position="13"/>
        <end position="24"/>
    </location>
</feature>
<dbReference type="Proteomes" id="UP000694251">
    <property type="component" value="Chromosome 3"/>
</dbReference>
<dbReference type="GO" id="GO:0061630">
    <property type="term" value="F:ubiquitin protein ligase activity"/>
    <property type="evidence" value="ECO:0007669"/>
    <property type="project" value="TreeGrafter"/>
</dbReference>
<keyword evidence="3" id="KW-0862">Zinc</keyword>
<feature type="region of interest" description="Disordered" evidence="5">
    <location>
        <begin position="1"/>
        <end position="85"/>
    </location>
</feature>
<dbReference type="GO" id="GO:0008270">
    <property type="term" value="F:zinc ion binding"/>
    <property type="evidence" value="ECO:0007669"/>
    <property type="project" value="UniProtKB-KW"/>
</dbReference>
<evidence type="ECO:0000256" key="1">
    <source>
        <dbReference type="ARBA" id="ARBA00022723"/>
    </source>
</evidence>
<feature type="compositionally biased region" description="Basic and acidic residues" evidence="5">
    <location>
        <begin position="37"/>
        <end position="48"/>
    </location>
</feature>
<feature type="domain" description="RING-type" evidence="7">
    <location>
        <begin position="108"/>
        <end position="142"/>
    </location>
</feature>
<keyword evidence="9" id="KW-1185">Reference proteome</keyword>
<evidence type="ECO:0000259" key="7">
    <source>
        <dbReference type="PROSITE" id="PS50089"/>
    </source>
</evidence>